<dbReference type="HOGENOM" id="CLU_2225528_0_0_1"/>
<evidence type="ECO:0000313" key="2">
    <source>
        <dbReference type="Proteomes" id="UP000008068"/>
    </source>
</evidence>
<accession>G0P8G4</accession>
<sequence length="106" mass="11743">MNPLPQFTVRFSLIKITIIYPICDTKRHPSYCGLKSSPSPISSKRTLSPVYSVLCPLSCTNRSSKLPSAVCISLERAKTASLLFPLYRLPYVALAVTFDCMNATQL</sequence>
<protein>
    <submittedName>
        <fullName evidence="1">Uncharacterized protein</fullName>
    </submittedName>
</protein>
<dbReference type="AlphaFoldDB" id="G0P8G4"/>
<reference evidence="2" key="1">
    <citation type="submission" date="2011-07" db="EMBL/GenBank/DDBJ databases">
        <authorList>
            <consortium name="Caenorhabditis brenneri Sequencing and Analysis Consortium"/>
            <person name="Wilson R.K."/>
        </authorList>
    </citation>
    <scope>NUCLEOTIDE SEQUENCE [LARGE SCALE GENOMIC DNA]</scope>
    <source>
        <strain evidence="2">PB2801</strain>
    </source>
</reference>
<name>G0P8G4_CAEBE</name>
<keyword evidence="2" id="KW-1185">Reference proteome</keyword>
<dbReference type="EMBL" id="GL380133">
    <property type="protein sequence ID" value="EGT47730.1"/>
    <property type="molecule type" value="Genomic_DNA"/>
</dbReference>
<evidence type="ECO:0000313" key="1">
    <source>
        <dbReference type="EMBL" id="EGT47730.1"/>
    </source>
</evidence>
<organism evidence="2">
    <name type="scientific">Caenorhabditis brenneri</name>
    <name type="common">Nematode worm</name>
    <dbReference type="NCBI Taxonomy" id="135651"/>
    <lineage>
        <taxon>Eukaryota</taxon>
        <taxon>Metazoa</taxon>
        <taxon>Ecdysozoa</taxon>
        <taxon>Nematoda</taxon>
        <taxon>Chromadorea</taxon>
        <taxon>Rhabditida</taxon>
        <taxon>Rhabditina</taxon>
        <taxon>Rhabditomorpha</taxon>
        <taxon>Rhabditoidea</taxon>
        <taxon>Rhabditidae</taxon>
        <taxon>Peloderinae</taxon>
        <taxon>Caenorhabditis</taxon>
    </lineage>
</organism>
<dbReference type="Proteomes" id="UP000008068">
    <property type="component" value="Unassembled WGS sequence"/>
</dbReference>
<gene>
    <name evidence="1" type="ORF">CAEBREN_12199</name>
</gene>
<proteinExistence type="predicted"/>
<dbReference type="InParanoid" id="G0P8G4"/>